<keyword evidence="2" id="KW-1185">Reference proteome</keyword>
<evidence type="ECO:0000313" key="2">
    <source>
        <dbReference type="Proteomes" id="UP000325315"/>
    </source>
</evidence>
<comment type="caution">
    <text evidence="1">The sequence shown here is derived from an EMBL/GenBank/DDBJ whole genome shotgun (WGS) entry which is preliminary data.</text>
</comment>
<sequence length="148" mass="16911">MEWLGHLIISEMSAGRWRPIRLSRSGPALSHMFFADDLVIFSRAEMDQALLLKKILRRFCDFSGHKIKVLNLGSYLGVPLLHDRITKSTLDFVIEKVRCKLQNWDARKLSFAGRVTLAQSVLLAIPSYFIQSLVIPKGVCDEIERIAR</sequence>
<dbReference type="PANTHER" id="PTHR33116">
    <property type="entry name" value="REVERSE TRANSCRIPTASE ZINC-BINDING DOMAIN-CONTAINING PROTEIN-RELATED-RELATED"/>
    <property type="match status" value="1"/>
</dbReference>
<gene>
    <name evidence="1" type="ORF">EPI10_032642</name>
</gene>
<reference evidence="2" key="1">
    <citation type="journal article" date="2019" name="Plant Biotechnol. J.">
        <title>Genome sequencing of the Australian wild diploid species Gossypium australe highlights disease resistance and delayed gland morphogenesis.</title>
        <authorList>
            <person name="Cai Y."/>
            <person name="Cai X."/>
            <person name="Wang Q."/>
            <person name="Wang P."/>
            <person name="Zhang Y."/>
            <person name="Cai C."/>
            <person name="Xu Y."/>
            <person name="Wang K."/>
            <person name="Zhou Z."/>
            <person name="Wang C."/>
            <person name="Geng S."/>
            <person name="Li B."/>
            <person name="Dong Q."/>
            <person name="Hou Y."/>
            <person name="Wang H."/>
            <person name="Ai P."/>
            <person name="Liu Z."/>
            <person name="Yi F."/>
            <person name="Sun M."/>
            <person name="An G."/>
            <person name="Cheng J."/>
            <person name="Zhang Y."/>
            <person name="Shi Q."/>
            <person name="Xie Y."/>
            <person name="Shi X."/>
            <person name="Chang Y."/>
            <person name="Huang F."/>
            <person name="Chen Y."/>
            <person name="Hong S."/>
            <person name="Mi L."/>
            <person name="Sun Q."/>
            <person name="Zhang L."/>
            <person name="Zhou B."/>
            <person name="Peng R."/>
            <person name="Zhang X."/>
            <person name="Liu F."/>
        </authorList>
    </citation>
    <scope>NUCLEOTIDE SEQUENCE [LARGE SCALE GENOMIC DNA]</scope>
    <source>
        <strain evidence="2">cv. PA1801</strain>
    </source>
</reference>
<dbReference type="AlphaFoldDB" id="A0A5B6X6J5"/>
<proteinExistence type="predicted"/>
<accession>A0A5B6X6J5</accession>
<dbReference type="EMBL" id="SMMG02000001">
    <property type="protein sequence ID" value="KAA3488944.1"/>
    <property type="molecule type" value="Genomic_DNA"/>
</dbReference>
<dbReference type="Proteomes" id="UP000325315">
    <property type="component" value="Unassembled WGS sequence"/>
</dbReference>
<organism evidence="1 2">
    <name type="scientific">Gossypium australe</name>
    <dbReference type="NCBI Taxonomy" id="47621"/>
    <lineage>
        <taxon>Eukaryota</taxon>
        <taxon>Viridiplantae</taxon>
        <taxon>Streptophyta</taxon>
        <taxon>Embryophyta</taxon>
        <taxon>Tracheophyta</taxon>
        <taxon>Spermatophyta</taxon>
        <taxon>Magnoliopsida</taxon>
        <taxon>eudicotyledons</taxon>
        <taxon>Gunneridae</taxon>
        <taxon>Pentapetalae</taxon>
        <taxon>rosids</taxon>
        <taxon>malvids</taxon>
        <taxon>Malvales</taxon>
        <taxon>Malvaceae</taxon>
        <taxon>Malvoideae</taxon>
        <taxon>Gossypium</taxon>
    </lineage>
</organism>
<name>A0A5B6X6J5_9ROSI</name>
<evidence type="ECO:0000313" key="1">
    <source>
        <dbReference type="EMBL" id="KAA3488944.1"/>
    </source>
</evidence>
<dbReference type="PANTHER" id="PTHR33116:SF86">
    <property type="entry name" value="REVERSE TRANSCRIPTASE DOMAIN-CONTAINING PROTEIN"/>
    <property type="match status" value="1"/>
</dbReference>
<dbReference type="OrthoDB" id="1434716at2759"/>
<protein>
    <submittedName>
        <fullName evidence="1">Retrovirus-related Pol polyprotein LINE-1</fullName>
    </submittedName>
</protein>